<evidence type="ECO:0000256" key="4">
    <source>
        <dbReference type="SAM" id="SignalP"/>
    </source>
</evidence>
<dbReference type="PANTHER" id="PTHR46847:SF1">
    <property type="entry name" value="D-ALLOSE-BINDING PERIPLASMIC PROTEIN-RELATED"/>
    <property type="match status" value="1"/>
</dbReference>
<feature type="chain" id="PRO_5039311151" evidence="4">
    <location>
        <begin position="20"/>
        <end position="326"/>
    </location>
</feature>
<dbReference type="PANTHER" id="PTHR46847">
    <property type="entry name" value="D-ALLOSE-BINDING PERIPLASMIC PROTEIN-RELATED"/>
    <property type="match status" value="1"/>
</dbReference>
<dbReference type="EMBL" id="MZGT01000008">
    <property type="protein sequence ID" value="OPJ65374.1"/>
    <property type="molecule type" value="Genomic_DNA"/>
</dbReference>
<dbReference type="OrthoDB" id="9769193at2"/>
<keyword evidence="7" id="KW-1185">Reference proteome</keyword>
<evidence type="ECO:0000259" key="5">
    <source>
        <dbReference type="Pfam" id="PF13407"/>
    </source>
</evidence>
<evidence type="ECO:0000256" key="1">
    <source>
        <dbReference type="ARBA" id="ARBA00004196"/>
    </source>
</evidence>
<accession>A0A1V4J032</accession>
<dbReference type="GO" id="GO:0030313">
    <property type="term" value="C:cell envelope"/>
    <property type="evidence" value="ECO:0007669"/>
    <property type="project" value="UniProtKB-SubCell"/>
</dbReference>
<keyword evidence="3 4" id="KW-0732">Signal</keyword>
<dbReference type="Pfam" id="PF13407">
    <property type="entry name" value="Peripla_BP_4"/>
    <property type="match status" value="1"/>
</dbReference>
<evidence type="ECO:0000313" key="7">
    <source>
        <dbReference type="Proteomes" id="UP000191056"/>
    </source>
</evidence>
<dbReference type="STRING" id="225345.CLCHR_07640"/>
<dbReference type="Proteomes" id="UP000191056">
    <property type="component" value="Unassembled WGS sequence"/>
</dbReference>
<comment type="subcellular location">
    <subcellularLocation>
        <location evidence="1">Cell envelope</location>
    </subcellularLocation>
</comment>
<protein>
    <submittedName>
        <fullName evidence="6">D-galactose-binding periplasmic protein</fullName>
    </submittedName>
</protein>
<sequence>MKKKIAVLLTILMMFALISGCGSKSTSSSNKKVKILFSISNATDAYRSLLVANAKSYADSENVELTVKDAAGSIEEQVSHMKEAVSGGYNVVICTPVNSATTLQLKKEAGELPIIFMNSAPSEDLLERDKYIYVSSDEMVAGKIQAEYVADYLSNKKDIKVVLFRGEKGHSATIGRTKAVKETFKEKGINAEYVFEDTANWSRQGAKEMFNVFLATSQKFDCVIANNDEMALGVIDSLKENKIDPSSVPVLGIDATSEATKAIADGSMRLTVYQSAKDQSKSAVQSAIELGSGGTIAKIENATEDGKHVWVPFEKVDKSNVSKYMS</sequence>
<organism evidence="6 7">
    <name type="scientific">Clostridium chromiireducens</name>
    <dbReference type="NCBI Taxonomy" id="225345"/>
    <lineage>
        <taxon>Bacteria</taxon>
        <taxon>Bacillati</taxon>
        <taxon>Bacillota</taxon>
        <taxon>Clostridia</taxon>
        <taxon>Eubacteriales</taxon>
        <taxon>Clostridiaceae</taxon>
        <taxon>Clostridium</taxon>
    </lineage>
</organism>
<dbReference type="SUPFAM" id="SSF53822">
    <property type="entry name" value="Periplasmic binding protein-like I"/>
    <property type="match status" value="1"/>
</dbReference>
<dbReference type="AlphaFoldDB" id="A0A1V4J032"/>
<gene>
    <name evidence="6" type="primary">mglB_1</name>
    <name evidence="6" type="ORF">CLCHR_07640</name>
</gene>
<dbReference type="GO" id="GO:0030246">
    <property type="term" value="F:carbohydrate binding"/>
    <property type="evidence" value="ECO:0007669"/>
    <property type="project" value="UniProtKB-ARBA"/>
</dbReference>
<dbReference type="InterPro" id="IPR025997">
    <property type="entry name" value="SBP_2_dom"/>
</dbReference>
<feature type="domain" description="Periplasmic binding protein" evidence="5">
    <location>
        <begin position="35"/>
        <end position="293"/>
    </location>
</feature>
<reference evidence="6 7" key="1">
    <citation type="submission" date="2017-03" db="EMBL/GenBank/DDBJ databases">
        <title>Genome sequence of Clostridium chromiireducens DSM 23318.</title>
        <authorList>
            <person name="Poehlein A."/>
            <person name="Daniel R."/>
        </authorList>
    </citation>
    <scope>NUCLEOTIDE SEQUENCE [LARGE SCALE GENOMIC DNA]</scope>
    <source>
        <strain evidence="6 7">DSM 23318</strain>
    </source>
</reference>
<dbReference type="InterPro" id="IPR028082">
    <property type="entry name" value="Peripla_BP_I"/>
</dbReference>
<evidence type="ECO:0000313" key="6">
    <source>
        <dbReference type="EMBL" id="OPJ65374.1"/>
    </source>
</evidence>
<dbReference type="RefSeq" id="WP_079438361.1">
    <property type="nucleotide sequence ID" value="NZ_MZGT01000008.1"/>
</dbReference>
<dbReference type="Gene3D" id="3.40.50.2300">
    <property type="match status" value="2"/>
</dbReference>
<comment type="similarity">
    <text evidence="2">Belongs to the bacterial solute-binding protein 2 family.</text>
</comment>
<evidence type="ECO:0000256" key="3">
    <source>
        <dbReference type="ARBA" id="ARBA00022729"/>
    </source>
</evidence>
<comment type="caution">
    <text evidence="6">The sequence shown here is derived from an EMBL/GenBank/DDBJ whole genome shotgun (WGS) entry which is preliminary data.</text>
</comment>
<name>A0A1V4J032_9CLOT</name>
<evidence type="ECO:0000256" key="2">
    <source>
        <dbReference type="ARBA" id="ARBA00007639"/>
    </source>
</evidence>
<proteinExistence type="inferred from homology"/>
<dbReference type="PROSITE" id="PS51257">
    <property type="entry name" value="PROKAR_LIPOPROTEIN"/>
    <property type="match status" value="1"/>
</dbReference>
<feature type="signal peptide" evidence="4">
    <location>
        <begin position="1"/>
        <end position="19"/>
    </location>
</feature>